<gene>
    <name evidence="3" type="ORF">C4520_17085</name>
</gene>
<dbReference type="InterPro" id="IPR050855">
    <property type="entry name" value="NDM-1-like"/>
</dbReference>
<evidence type="ECO:0000313" key="3">
    <source>
        <dbReference type="EMBL" id="RJP17302.1"/>
    </source>
</evidence>
<sequence length="317" mass="35558">MSRSRNELGLVRLSERAYGYLQKDDGLGWSNAGIITGKDGSLLIDTLFDLRLTQAMLAQVAERIKKPVRRLVNTHHNGDHCWGNQLVKDAEIIAHRGFREEMLKMSPQLTQAMKQMPAANAGMAGLQRALASFDFSDIVPTPPTLLFDDRLTLYIDDSAVDLLYVGPAHTSTDVIVFFPEERILYAGDIIFRMCTPIGWEGTFQKWIEALERIVALAPEKIVPGHGPLCGVEGAAEMKEYLQFVYREAQACFDRGLPEAEAARRIDPGPYAAWTEPERIVFNVSRAYREFRHEPFDAPVDFLAMADSMAALRQGRAK</sequence>
<dbReference type="AlphaFoldDB" id="A0A3A4NCV2"/>
<comment type="caution">
    <text evidence="3">The sequence shown here is derived from an EMBL/GenBank/DDBJ whole genome shotgun (WGS) entry which is preliminary data.</text>
</comment>
<dbReference type="InterPro" id="IPR036866">
    <property type="entry name" value="RibonucZ/Hydroxyglut_hydro"/>
</dbReference>
<dbReference type="InterPro" id="IPR001279">
    <property type="entry name" value="Metallo-B-lactamas"/>
</dbReference>
<reference evidence="3 4" key="1">
    <citation type="journal article" date="2017" name="ISME J.">
        <title>Energy and carbon metabolisms in a deep terrestrial subsurface fluid microbial community.</title>
        <authorList>
            <person name="Momper L."/>
            <person name="Jungbluth S.P."/>
            <person name="Lee M.D."/>
            <person name="Amend J.P."/>
        </authorList>
    </citation>
    <scope>NUCLEOTIDE SEQUENCE [LARGE SCALE GENOMIC DNA]</scope>
    <source>
        <strain evidence="3">SURF_5</strain>
    </source>
</reference>
<dbReference type="GO" id="GO:0017001">
    <property type="term" value="P:antibiotic catabolic process"/>
    <property type="evidence" value="ECO:0007669"/>
    <property type="project" value="UniProtKB-ARBA"/>
</dbReference>
<dbReference type="SUPFAM" id="SSF56281">
    <property type="entry name" value="Metallo-hydrolase/oxidoreductase"/>
    <property type="match status" value="1"/>
</dbReference>
<organism evidence="3 4">
    <name type="scientific">Abyssobacteria bacterium (strain SURF_5)</name>
    <dbReference type="NCBI Taxonomy" id="2093360"/>
    <lineage>
        <taxon>Bacteria</taxon>
        <taxon>Pseudomonadati</taxon>
        <taxon>Candidatus Hydrogenedentota</taxon>
        <taxon>Candidatus Abyssobacteria</taxon>
    </lineage>
</organism>
<proteinExistence type="inferred from homology"/>
<dbReference type="Proteomes" id="UP000265882">
    <property type="component" value="Unassembled WGS sequence"/>
</dbReference>
<name>A0A3A4NCV2_ABYX5</name>
<dbReference type="Gene3D" id="3.60.15.10">
    <property type="entry name" value="Ribonuclease Z/Hydroxyacylglutathione hydrolase-like"/>
    <property type="match status" value="1"/>
</dbReference>
<dbReference type="CDD" id="cd16282">
    <property type="entry name" value="metallo-hydrolase-like_MBL-fold"/>
    <property type="match status" value="1"/>
</dbReference>
<accession>A0A3A4NCV2</accession>
<dbReference type="SMART" id="SM00849">
    <property type="entry name" value="Lactamase_B"/>
    <property type="match status" value="1"/>
</dbReference>
<evidence type="ECO:0000313" key="4">
    <source>
        <dbReference type="Proteomes" id="UP000265882"/>
    </source>
</evidence>
<feature type="domain" description="Metallo-beta-lactamase" evidence="2">
    <location>
        <begin position="29"/>
        <end position="225"/>
    </location>
</feature>
<evidence type="ECO:0000256" key="1">
    <source>
        <dbReference type="ARBA" id="ARBA00005250"/>
    </source>
</evidence>
<dbReference type="Pfam" id="PF00753">
    <property type="entry name" value="Lactamase_B"/>
    <property type="match status" value="1"/>
</dbReference>
<dbReference type="PANTHER" id="PTHR42951">
    <property type="entry name" value="METALLO-BETA-LACTAMASE DOMAIN-CONTAINING"/>
    <property type="match status" value="1"/>
</dbReference>
<dbReference type="GO" id="GO:0016787">
    <property type="term" value="F:hydrolase activity"/>
    <property type="evidence" value="ECO:0007669"/>
    <property type="project" value="UniProtKB-KW"/>
</dbReference>
<keyword evidence="3" id="KW-0378">Hydrolase</keyword>
<protein>
    <submittedName>
        <fullName evidence="3">MBL fold metallo-hydrolase</fullName>
    </submittedName>
</protein>
<dbReference type="PANTHER" id="PTHR42951:SF4">
    <property type="entry name" value="ACYL-COENZYME A THIOESTERASE MBLAC2"/>
    <property type="match status" value="1"/>
</dbReference>
<evidence type="ECO:0000259" key="2">
    <source>
        <dbReference type="SMART" id="SM00849"/>
    </source>
</evidence>
<dbReference type="EMBL" id="QZKU01000116">
    <property type="protein sequence ID" value="RJP17302.1"/>
    <property type="molecule type" value="Genomic_DNA"/>
</dbReference>
<comment type="similarity">
    <text evidence="1">Belongs to the metallo-beta-lactamase superfamily. Class-B beta-lactamase family.</text>
</comment>